<dbReference type="OrthoDB" id="3360909at2"/>
<keyword evidence="3" id="KW-1185">Reference proteome</keyword>
<feature type="transmembrane region" description="Helical" evidence="1">
    <location>
        <begin position="135"/>
        <end position="158"/>
    </location>
</feature>
<gene>
    <name evidence="2" type="ORF">Daura_46695</name>
</gene>
<dbReference type="AlphaFoldDB" id="A0A9Q9MF12"/>
<keyword evidence="1" id="KW-1133">Transmembrane helix</keyword>
<reference evidence="2" key="1">
    <citation type="submission" date="2021-04" db="EMBL/GenBank/DDBJ databases">
        <title>Dactylosporangium aurantiacum NRRL B-8018 full assembly.</title>
        <authorList>
            <person name="Hartkoorn R.C."/>
            <person name="Beaudoing E."/>
            <person name="Hot D."/>
        </authorList>
    </citation>
    <scope>NUCLEOTIDE SEQUENCE</scope>
    <source>
        <strain evidence="2">NRRL B-8018</strain>
    </source>
</reference>
<dbReference type="EMBL" id="CP073767">
    <property type="protein sequence ID" value="UWZ53904.1"/>
    <property type="molecule type" value="Genomic_DNA"/>
</dbReference>
<name>A0A9Q9MF12_9ACTN</name>
<protein>
    <submittedName>
        <fullName evidence="2">Uncharacterized protein</fullName>
    </submittedName>
</protein>
<feature type="transmembrane region" description="Helical" evidence="1">
    <location>
        <begin position="83"/>
        <end position="105"/>
    </location>
</feature>
<organism evidence="2 3">
    <name type="scientific">Dactylosporangium aurantiacum</name>
    <dbReference type="NCBI Taxonomy" id="35754"/>
    <lineage>
        <taxon>Bacteria</taxon>
        <taxon>Bacillati</taxon>
        <taxon>Actinomycetota</taxon>
        <taxon>Actinomycetes</taxon>
        <taxon>Micromonosporales</taxon>
        <taxon>Micromonosporaceae</taxon>
        <taxon>Dactylosporangium</taxon>
    </lineage>
</organism>
<evidence type="ECO:0000313" key="3">
    <source>
        <dbReference type="Proteomes" id="UP001058003"/>
    </source>
</evidence>
<keyword evidence="1" id="KW-0812">Transmembrane</keyword>
<evidence type="ECO:0000313" key="2">
    <source>
        <dbReference type="EMBL" id="UWZ53904.1"/>
    </source>
</evidence>
<feature type="transmembrane region" description="Helical" evidence="1">
    <location>
        <begin position="262"/>
        <end position="281"/>
    </location>
</feature>
<keyword evidence="1" id="KW-0472">Membrane</keyword>
<proteinExistence type="predicted"/>
<accession>A0A9Q9MF12</accession>
<dbReference type="KEGG" id="daur:Daura_46695"/>
<feature type="transmembrane region" description="Helical" evidence="1">
    <location>
        <begin position="111"/>
        <end position="128"/>
    </location>
</feature>
<feature type="transmembrane region" description="Helical" evidence="1">
    <location>
        <begin position="213"/>
        <end position="234"/>
    </location>
</feature>
<feature type="transmembrane region" description="Helical" evidence="1">
    <location>
        <begin position="178"/>
        <end position="201"/>
    </location>
</feature>
<dbReference type="Proteomes" id="UP001058003">
    <property type="component" value="Chromosome"/>
</dbReference>
<feature type="transmembrane region" description="Helical" evidence="1">
    <location>
        <begin position="47"/>
        <end position="76"/>
    </location>
</feature>
<feature type="transmembrane region" description="Helical" evidence="1">
    <location>
        <begin position="21"/>
        <end position="41"/>
    </location>
</feature>
<evidence type="ECO:0000256" key="1">
    <source>
        <dbReference type="SAM" id="Phobius"/>
    </source>
</evidence>
<dbReference type="RefSeq" id="WP_156090330.1">
    <property type="nucleotide sequence ID" value="NZ_CP073767.1"/>
</dbReference>
<sequence length="290" mass="29382">MSTVSSEVSATEHGQRRPVTVVAVALVLLALTLWSTYSVIANAASDFLITTLAALVLPSVLLATILAGAAVGVLAVGLLPWRALLAGAAGGLAVGLVAMAGTLIAYHQGPAVPYVAAVVAVTGALGGATAALRHVAVVTAGVAGGVAATALGLVAAYFQNDLVDLFGNQETVGTMAEAASRLQLTTSVLSGVLAGVVAFAYLRRTGLALPWPLYPAAGAAAGLLTLVATLLGWLGRLPLTEIVEDYSEFDAQIIYSRLPEQINHGMIVLFAGAFTAMILVGRTMRRPATG</sequence>